<dbReference type="Proteomes" id="UP000827872">
    <property type="component" value="Linkage Group LG10"/>
</dbReference>
<proteinExistence type="predicted"/>
<accession>A0ACB8E6E5</accession>
<reference evidence="1" key="1">
    <citation type="submission" date="2021-08" db="EMBL/GenBank/DDBJ databases">
        <title>The first chromosome-level gecko genome reveals the dynamic sex chromosomes of Neotropical dwarf geckos (Sphaerodactylidae: Sphaerodactylus).</title>
        <authorList>
            <person name="Pinto B.J."/>
            <person name="Keating S.E."/>
            <person name="Gamble T."/>
        </authorList>
    </citation>
    <scope>NUCLEOTIDE SEQUENCE</scope>
    <source>
        <strain evidence="1">TG3544</strain>
    </source>
</reference>
<name>A0ACB8E6E5_9SAUR</name>
<evidence type="ECO:0000313" key="2">
    <source>
        <dbReference type="Proteomes" id="UP000827872"/>
    </source>
</evidence>
<comment type="caution">
    <text evidence="1">The sequence shown here is derived from an EMBL/GenBank/DDBJ whole genome shotgun (WGS) entry which is preliminary data.</text>
</comment>
<organism evidence="1 2">
    <name type="scientific">Sphaerodactylus townsendi</name>
    <dbReference type="NCBI Taxonomy" id="933632"/>
    <lineage>
        <taxon>Eukaryota</taxon>
        <taxon>Metazoa</taxon>
        <taxon>Chordata</taxon>
        <taxon>Craniata</taxon>
        <taxon>Vertebrata</taxon>
        <taxon>Euteleostomi</taxon>
        <taxon>Lepidosauria</taxon>
        <taxon>Squamata</taxon>
        <taxon>Bifurcata</taxon>
        <taxon>Gekkota</taxon>
        <taxon>Sphaerodactylidae</taxon>
        <taxon>Sphaerodactylus</taxon>
    </lineage>
</organism>
<gene>
    <name evidence="1" type="ORF">K3G42_005341</name>
</gene>
<evidence type="ECO:0000313" key="1">
    <source>
        <dbReference type="EMBL" id="KAH7988054.1"/>
    </source>
</evidence>
<dbReference type="EMBL" id="CM037623">
    <property type="protein sequence ID" value="KAH7988054.1"/>
    <property type="molecule type" value="Genomic_DNA"/>
</dbReference>
<sequence>MLDILLPCETHPDEGYLIALHGGNNIEHLLSMSREVFIFLQEHPSLTQLIGVILLEDCPYLYYCTCLIMIVKLLNSVLKGTSGQEIIKKALNTDFPFSIFLARGIPGYASGSWQRPSCSRAVRCLHQPSLLHLLIAVCHFFFNISGIILWYPVPFMRVPIRLAKGLGNITAKYRWFAVFYLLLCFLLIPLAVFGLSMAGWPYLVGVCVPILALLVGVIAINVLQAKWPHVLPRCLQNWDFLPTWLRSLQPWDDVVTAMTSACGRYCCCCCKCLGGKNVGLAMEEKPKKAMEGHDNPVSLADEENERSADKTKPIDSHFALV</sequence>
<keyword evidence="2" id="KW-1185">Reference proteome</keyword>
<protein>
    <submittedName>
        <fullName evidence="1">Uncharacterized protein</fullName>
    </submittedName>
</protein>